<keyword evidence="10" id="KW-1185">Reference proteome</keyword>
<evidence type="ECO:0000313" key="9">
    <source>
        <dbReference type="EMBL" id="KIU21560.1"/>
    </source>
</evidence>
<evidence type="ECO:0000256" key="6">
    <source>
        <dbReference type="ARBA" id="ARBA00023136"/>
    </source>
</evidence>
<feature type="transmembrane region" description="Helical" evidence="7">
    <location>
        <begin position="269"/>
        <end position="291"/>
    </location>
</feature>
<gene>
    <name evidence="9" type="primary">lacF</name>
    <name evidence="9" type="ORF">QX99_00631</name>
</gene>
<dbReference type="eggNOG" id="COG1175">
    <property type="taxonomic scope" value="Bacteria"/>
</dbReference>
<evidence type="ECO:0000256" key="7">
    <source>
        <dbReference type="RuleBase" id="RU363032"/>
    </source>
</evidence>
<feature type="transmembrane region" description="Helical" evidence="7">
    <location>
        <begin position="236"/>
        <end position="257"/>
    </location>
</feature>
<feature type="transmembrane region" description="Helical" evidence="7">
    <location>
        <begin position="111"/>
        <end position="131"/>
    </location>
</feature>
<evidence type="ECO:0000256" key="2">
    <source>
        <dbReference type="ARBA" id="ARBA00022448"/>
    </source>
</evidence>
<feature type="transmembrane region" description="Helical" evidence="7">
    <location>
        <begin position="206"/>
        <end position="230"/>
    </location>
</feature>
<evidence type="ECO:0000256" key="4">
    <source>
        <dbReference type="ARBA" id="ARBA00022692"/>
    </source>
</evidence>
<name>A0A0D1LN15_9LACO</name>
<dbReference type="InterPro" id="IPR035906">
    <property type="entry name" value="MetI-like_sf"/>
</dbReference>
<dbReference type="PANTHER" id="PTHR30193:SF37">
    <property type="entry name" value="INNER MEMBRANE ABC TRANSPORTER PERMEASE PROTEIN YCJO"/>
    <property type="match status" value="1"/>
</dbReference>
<organism evidence="9 10">
    <name type="scientific">Weissella cibaria</name>
    <dbReference type="NCBI Taxonomy" id="137591"/>
    <lineage>
        <taxon>Bacteria</taxon>
        <taxon>Bacillati</taxon>
        <taxon>Bacillota</taxon>
        <taxon>Bacilli</taxon>
        <taxon>Lactobacillales</taxon>
        <taxon>Lactobacillaceae</taxon>
        <taxon>Weissella</taxon>
    </lineage>
</organism>
<dbReference type="Proteomes" id="UP000032287">
    <property type="component" value="Unassembled WGS sequence"/>
</dbReference>
<comment type="caution">
    <text evidence="9">The sequence shown here is derived from an EMBL/GenBank/DDBJ whole genome shotgun (WGS) entry which is preliminary data.</text>
</comment>
<comment type="subcellular location">
    <subcellularLocation>
        <location evidence="1 7">Cell membrane</location>
        <topology evidence="1 7">Multi-pass membrane protein</topology>
    </subcellularLocation>
</comment>
<protein>
    <submittedName>
        <fullName evidence="9">LacF protein</fullName>
    </submittedName>
</protein>
<dbReference type="Gene3D" id="1.10.3720.10">
    <property type="entry name" value="MetI-like"/>
    <property type="match status" value="1"/>
</dbReference>
<keyword evidence="5 7" id="KW-1133">Transmembrane helix</keyword>
<dbReference type="InterPro" id="IPR000515">
    <property type="entry name" value="MetI-like"/>
</dbReference>
<feature type="transmembrane region" description="Helical" evidence="7">
    <location>
        <begin position="73"/>
        <end position="99"/>
    </location>
</feature>
<dbReference type="AlphaFoldDB" id="A0A0D1LN15"/>
<evidence type="ECO:0000256" key="5">
    <source>
        <dbReference type="ARBA" id="ARBA00022989"/>
    </source>
</evidence>
<keyword evidence="3" id="KW-1003">Cell membrane</keyword>
<sequence>MMNNTKPTWRDNLKALGYLLPMLIIVGVFSLYPIIKSLAMSFYTDYNFFTNQVNAVGFDNFKTLWQDANFHLAVWNTIVFVVGVVPVEIILSLAIASLLNQINRLAGLFRTLYFMPFVTSVVAISMVWRWIYNKDAGLLNYLLGFVGVHPIDWLNDPHYAMPALIILAIWKGLGFNILLFLVALNNVDQRLYDAAMLDGANSWQRFWHVTLPMISPMTFLVTVNAVIGSFKVFDEIFALFGGQPGPGHSTLTVVYYLYQMFYEQNKYGLAAASGVVLFLTILVVTLFQLWWSKKHVHY</sequence>
<proteinExistence type="inferred from homology"/>
<feature type="transmembrane region" description="Helical" evidence="7">
    <location>
        <begin position="15"/>
        <end position="35"/>
    </location>
</feature>
<keyword evidence="4 7" id="KW-0812">Transmembrane</keyword>
<keyword evidence="2 7" id="KW-0813">Transport</keyword>
<keyword evidence="6 7" id="KW-0472">Membrane</keyword>
<accession>A0A0D1LN15</accession>
<dbReference type="InterPro" id="IPR051393">
    <property type="entry name" value="ABC_transporter_permease"/>
</dbReference>
<dbReference type="SUPFAM" id="SSF161098">
    <property type="entry name" value="MetI-like"/>
    <property type="match status" value="1"/>
</dbReference>
<dbReference type="Pfam" id="PF00528">
    <property type="entry name" value="BPD_transp_1"/>
    <property type="match status" value="1"/>
</dbReference>
<evidence type="ECO:0000256" key="1">
    <source>
        <dbReference type="ARBA" id="ARBA00004651"/>
    </source>
</evidence>
<dbReference type="PROSITE" id="PS50928">
    <property type="entry name" value="ABC_TM1"/>
    <property type="match status" value="1"/>
</dbReference>
<comment type="similarity">
    <text evidence="7">Belongs to the binding-protein-dependent transport system permease family.</text>
</comment>
<feature type="domain" description="ABC transmembrane type-1" evidence="8">
    <location>
        <begin position="74"/>
        <end position="288"/>
    </location>
</feature>
<dbReference type="PANTHER" id="PTHR30193">
    <property type="entry name" value="ABC TRANSPORTER PERMEASE PROTEIN"/>
    <property type="match status" value="1"/>
</dbReference>
<dbReference type="PATRIC" id="fig|137591.25.peg.614"/>
<feature type="transmembrane region" description="Helical" evidence="7">
    <location>
        <begin position="159"/>
        <end position="185"/>
    </location>
</feature>
<dbReference type="CDD" id="cd06261">
    <property type="entry name" value="TM_PBP2"/>
    <property type="match status" value="1"/>
</dbReference>
<reference evidence="9 10" key="1">
    <citation type="journal article" date="2015" name="Microbiology (Mosc.)">
        <title>Genomics of the Weissella cibaria species with an examination of its metabolic traits.</title>
        <authorList>
            <person name="Lynch K.M."/>
            <person name="Lucid A."/>
            <person name="Arendt E.K."/>
            <person name="Sleator R.D."/>
            <person name="Lucey B."/>
            <person name="Coffey A."/>
        </authorList>
    </citation>
    <scope>NUCLEOTIDE SEQUENCE [LARGE SCALE GENOMIC DNA]</scope>
    <source>
        <strain evidence="9 10">MG1</strain>
    </source>
</reference>
<dbReference type="GO" id="GO:0005886">
    <property type="term" value="C:plasma membrane"/>
    <property type="evidence" value="ECO:0007669"/>
    <property type="project" value="UniProtKB-SubCell"/>
</dbReference>
<evidence type="ECO:0000313" key="10">
    <source>
        <dbReference type="Proteomes" id="UP000032287"/>
    </source>
</evidence>
<dbReference type="EMBL" id="JWHU01000007">
    <property type="protein sequence ID" value="KIU21560.1"/>
    <property type="molecule type" value="Genomic_DNA"/>
</dbReference>
<evidence type="ECO:0000259" key="8">
    <source>
        <dbReference type="PROSITE" id="PS50928"/>
    </source>
</evidence>
<evidence type="ECO:0000256" key="3">
    <source>
        <dbReference type="ARBA" id="ARBA00022475"/>
    </source>
</evidence>
<dbReference type="GO" id="GO:0055085">
    <property type="term" value="P:transmembrane transport"/>
    <property type="evidence" value="ECO:0007669"/>
    <property type="project" value="InterPro"/>
</dbReference>